<dbReference type="Proteomes" id="UP000669179">
    <property type="component" value="Unassembled WGS sequence"/>
</dbReference>
<evidence type="ECO:0000313" key="1">
    <source>
        <dbReference type="EMBL" id="MBO2451169.1"/>
    </source>
</evidence>
<dbReference type="EMBL" id="JAGEOJ010000012">
    <property type="protein sequence ID" value="MBO2451169.1"/>
    <property type="molecule type" value="Genomic_DNA"/>
</dbReference>
<protein>
    <submittedName>
        <fullName evidence="1">Uncharacterized protein</fullName>
    </submittedName>
</protein>
<organism evidence="1 2">
    <name type="scientific">Actinomadura barringtoniae</name>
    <dbReference type="NCBI Taxonomy" id="1427535"/>
    <lineage>
        <taxon>Bacteria</taxon>
        <taxon>Bacillati</taxon>
        <taxon>Actinomycetota</taxon>
        <taxon>Actinomycetes</taxon>
        <taxon>Streptosporangiales</taxon>
        <taxon>Thermomonosporaceae</taxon>
        <taxon>Actinomadura</taxon>
    </lineage>
</organism>
<reference evidence="1" key="1">
    <citation type="submission" date="2021-03" db="EMBL/GenBank/DDBJ databases">
        <authorList>
            <person name="Kanchanasin P."/>
            <person name="Saeng-In P."/>
            <person name="Phongsopitanun W."/>
            <person name="Yuki M."/>
            <person name="Kudo T."/>
            <person name="Ohkuma M."/>
            <person name="Tanasupawat S."/>
        </authorList>
    </citation>
    <scope>NUCLEOTIDE SEQUENCE</scope>
    <source>
        <strain evidence="1">GKU 128</strain>
    </source>
</reference>
<dbReference type="AlphaFoldDB" id="A0A939PJV6"/>
<dbReference type="RefSeq" id="WP_208259237.1">
    <property type="nucleotide sequence ID" value="NZ_JAGEOJ010000012.1"/>
</dbReference>
<keyword evidence="2" id="KW-1185">Reference proteome</keyword>
<evidence type="ECO:0000313" key="2">
    <source>
        <dbReference type="Proteomes" id="UP000669179"/>
    </source>
</evidence>
<comment type="caution">
    <text evidence="1">The sequence shown here is derived from an EMBL/GenBank/DDBJ whole genome shotgun (WGS) entry which is preliminary data.</text>
</comment>
<proteinExistence type="predicted"/>
<name>A0A939PJV6_9ACTN</name>
<sequence length="178" mass="19083">MSTATGLATAVLLGLLTLTAGALASLRLGFARSGVTTAPATGDSGGGHPESLTAVLEPGAEEYLAWLADHHWPTDEYLDLELEWANELGSPEAPDLSEIPPCPQCHRRREDVWPCPQCGRLLHSSCGHGMRRRRVDKPYRTHGANSEAVIAEWICTGCTSVVGLDVDHGDEAGDDLFR</sequence>
<accession>A0A939PJV6</accession>
<gene>
    <name evidence="1" type="ORF">J4573_29030</name>
</gene>